<keyword evidence="2" id="KW-0378">Hydrolase</keyword>
<evidence type="ECO:0000259" key="1">
    <source>
        <dbReference type="Pfam" id="PF12697"/>
    </source>
</evidence>
<proteinExistence type="predicted"/>
<dbReference type="InterPro" id="IPR050266">
    <property type="entry name" value="AB_hydrolase_sf"/>
</dbReference>
<organism evidence="2 3">
    <name type="scientific">Aureobasidium pullulans</name>
    <name type="common">Black yeast</name>
    <name type="synonym">Pullularia pullulans</name>
    <dbReference type="NCBI Taxonomy" id="5580"/>
    <lineage>
        <taxon>Eukaryota</taxon>
        <taxon>Fungi</taxon>
        <taxon>Dikarya</taxon>
        <taxon>Ascomycota</taxon>
        <taxon>Pezizomycotina</taxon>
        <taxon>Dothideomycetes</taxon>
        <taxon>Dothideomycetidae</taxon>
        <taxon>Dothideales</taxon>
        <taxon>Saccotheciaceae</taxon>
        <taxon>Aureobasidium</taxon>
    </lineage>
</organism>
<dbReference type="GO" id="GO:0016787">
    <property type="term" value="F:hydrolase activity"/>
    <property type="evidence" value="ECO:0007669"/>
    <property type="project" value="UniProtKB-KW"/>
</dbReference>
<comment type="caution">
    <text evidence="2">The sequence shown here is derived from an EMBL/GenBank/DDBJ whole genome shotgun (WGS) entry which is preliminary data.</text>
</comment>
<dbReference type="SUPFAM" id="SSF53474">
    <property type="entry name" value="alpha/beta-Hydrolases"/>
    <property type="match status" value="1"/>
</dbReference>
<dbReference type="GO" id="GO:0016020">
    <property type="term" value="C:membrane"/>
    <property type="evidence" value="ECO:0007669"/>
    <property type="project" value="TreeGrafter"/>
</dbReference>
<gene>
    <name evidence="2" type="ORF">D6D20_03067</name>
</gene>
<dbReference type="PANTHER" id="PTHR43798">
    <property type="entry name" value="MONOACYLGLYCEROL LIPASE"/>
    <property type="match status" value="1"/>
</dbReference>
<dbReference type="Gene3D" id="3.40.50.1820">
    <property type="entry name" value="alpha/beta hydrolase"/>
    <property type="match status" value="1"/>
</dbReference>
<dbReference type="EMBL" id="QZAN01000022">
    <property type="protein sequence ID" value="THW64160.1"/>
    <property type="molecule type" value="Genomic_DNA"/>
</dbReference>
<sequence>MKKLNLGPGSIPSSASVTIRFELQDDHITAMSSSDLHPNGRLVNIGTHNLALYSHGLSPSSPNDPVVVFISGVASDALNWQAVVRQLSPSVRTYTYDRSGYRNSEFSPLAPSAENIALELSLLLEKAPISNPLILVGHSWAGILIQEFIAMKGTAQVAGLVLVDANHETTPLVMNVNDPIFWTKIAAGIDAYSAWGVRSEHKMTPEEWDAFEAAESTDKYKLIAHKEDIEQYSQSFETLRMKELSKQQPLLGNKPVYVIAGTRSRDWTGLYNAGVAKGNGSEEERRHVKEMIATVDEKNAGLMREFLKLSTKSELLFATKSGHFVQLFQPQIVVEGVKWVLNKRTVSA</sequence>
<reference evidence="2 3" key="1">
    <citation type="submission" date="2018-10" db="EMBL/GenBank/DDBJ databases">
        <title>Fifty Aureobasidium pullulans genomes reveal a recombining polyextremotolerant generalist.</title>
        <authorList>
            <person name="Gostincar C."/>
            <person name="Turk M."/>
            <person name="Zajc J."/>
            <person name="Gunde-Cimerman N."/>
        </authorList>
    </citation>
    <scope>NUCLEOTIDE SEQUENCE [LARGE SCALE GENOMIC DNA]</scope>
    <source>
        <strain evidence="2 3">EXF-10751</strain>
    </source>
</reference>
<protein>
    <submittedName>
        <fullName evidence="2">Alpha/beta-hydrolase</fullName>
    </submittedName>
</protein>
<feature type="domain" description="AB hydrolase-1" evidence="1">
    <location>
        <begin position="67"/>
        <end position="331"/>
    </location>
</feature>
<evidence type="ECO:0000313" key="3">
    <source>
        <dbReference type="Proteomes" id="UP000310421"/>
    </source>
</evidence>
<name>A0A4S8ZES8_AURPU</name>
<evidence type="ECO:0000313" key="2">
    <source>
        <dbReference type="EMBL" id="THW64160.1"/>
    </source>
</evidence>
<dbReference type="Pfam" id="PF12697">
    <property type="entry name" value="Abhydrolase_6"/>
    <property type="match status" value="1"/>
</dbReference>
<dbReference type="AlphaFoldDB" id="A0A4S8ZES8"/>
<dbReference type="InterPro" id="IPR029058">
    <property type="entry name" value="AB_hydrolase_fold"/>
</dbReference>
<accession>A0A4S8ZES8</accession>
<dbReference type="PANTHER" id="PTHR43798:SF33">
    <property type="entry name" value="HYDROLASE, PUTATIVE (AFU_ORTHOLOGUE AFUA_2G14860)-RELATED"/>
    <property type="match status" value="1"/>
</dbReference>
<dbReference type="InterPro" id="IPR000073">
    <property type="entry name" value="AB_hydrolase_1"/>
</dbReference>
<dbReference type="Proteomes" id="UP000310421">
    <property type="component" value="Unassembled WGS sequence"/>
</dbReference>